<comment type="caution">
    <text evidence="2">The sequence shown here is derived from an EMBL/GenBank/DDBJ whole genome shotgun (WGS) entry which is preliminary data.</text>
</comment>
<reference evidence="2 3" key="1">
    <citation type="submission" date="2019-10" db="EMBL/GenBank/DDBJ databases">
        <authorList>
            <person name="Palmer J.M."/>
        </authorList>
    </citation>
    <scope>NUCLEOTIDE SEQUENCE [LARGE SCALE GENOMIC DNA]</scope>
    <source>
        <strain evidence="2 3">TWF730</strain>
    </source>
</reference>
<evidence type="ECO:0000256" key="1">
    <source>
        <dbReference type="SAM" id="SignalP"/>
    </source>
</evidence>
<dbReference type="EMBL" id="JAVHNS010000004">
    <property type="protein sequence ID" value="KAK6358016.1"/>
    <property type="molecule type" value="Genomic_DNA"/>
</dbReference>
<proteinExistence type="predicted"/>
<protein>
    <submittedName>
        <fullName evidence="2">Uncharacterized protein</fullName>
    </submittedName>
</protein>
<feature type="chain" id="PRO_5043362155" evidence="1">
    <location>
        <begin position="19"/>
        <end position="173"/>
    </location>
</feature>
<keyword evidence="1" id="KW-0732">Signal</keyword>
<gene>
    <name evidence="2" type="ORF">TWF730_007370</name>
</gene>
<evidence type="ECO:0000313" key="3">
    <source>
        <dbReference type="Proteomes" id="UP001373714"/>
    </source>
</evidence>
<keyword evidence="3" id="KW-1185">Reference proteome</keyword>
<dbReference type="Proteomes" id="UP001373714">
    <property type="component" value="Unassembled WGS sequence"/>
</dbReference>
<accession>A0AAV9VA59</accession>
<name>A0AAV9VA59_9PEZI</name>
<evidence type="ECO:0000313" key="2">
    <source>
        <dbReference type="EMBL" id="KAK6358016.1"/>
    </source>
</evidence>
<sequence length="173" mass="17854">MFFSKFLVILGAAAAASAAILPSSSKQPVEAVHEKRAITGPFKLQVQGGAFDGLYVVGAYDTTGAFISNITEAVPFSLGVSGLLRSPVGRPGILGLPTIAWIFFDDGYSEPITGCSIDPVTDILTGCTGTYGSYTYSVFGAVSGPEVWALGNAGTNWAAEDGYAFTALKAIAI</sequence>
<organism evidence="2 3">
    <name type="scientific">Orbilia blumenaviensis</name>
    <dbReference type="NCBI Taxonomy" id="1796055"/>
    <lineage>
        <taxon>Eukaryota</taxon>
        <taxon>Fungi</taxon>
        <taxon>Dikarya</taxon>
        <taxon>Ascomycota</taxon>
        <taxon>Pezizomycotina</taxon>
        <taxon>Orbiliomycetes</taxon>
        <taxon>Orbiliales</taxon>
        <taxon>Orbiliaceae</taxon>
        <taxon>Orbilia</taxon>
    </lineage>
</organism>
<feature type="signal peptide" evidence="1">
    <location>
        <begin position="1"/>
        <end position="18"/>
    </location>
</feature>
<dbReference type="AlphaFoldDB" id="A0AAV9VA59"/>